<reference evidence="1 2" key="1">
    <citation type="submission" date="2013-07" db="EMBL/GenBank/DDBJ databases">
        <title>The Genome Sequence of Cryptococcus heveanensis BCC8398.</title>
        <authorList>
            <consortium name="The Broad Institute Genome Sequencing Platform"/>
            <person name="Cuomo C."/>
            <person name="Litvintseva A."/>
            <person name="Chen Y."/>
            <person name="Heitman J."/>
            <person name="Sun S."/>
            <person name="Springer D."/>
            <person name="Dromer F."/>
            <person name="Young S.K."/>
            <person name="Zeng Q."/>
            <person name="Gargeya S."/>
            <person name="Fitzgerald M."/>
            <person name="Abouelleil A."/>
            <person name="Alvarado L."/>
            <person name="Berlin A.M."/>
            <person name="Chapman S.B."/>
            <person name="Dewar J."/>
            <person name="Goldberg J."/>
            <person name="Griggs A."/>
            <person name="Gujja S."/>
            <person name="Hansen M."/>
            <person name="Howarth C."/>
            <person name="Imamovic A."/>
            <person name="Larimer J."/>
            <person name="McCowan C."/>
            <person name="Murphy C."/>
            <person name="Pearson M."/>
            <person name="Priest M."/>
            <person name="Roberts A."/>
            <person name="Saif S."/>
            <person name="Shea T."/>
            <person name="Sykes S."/>
            <person name="Wortman J."/>
            <person name="Nusbaum C."/>
            <person name="Birren B."/>
        </authorList>
    </citation>
    <scope>NUCLEOTIDE SEQUENCE [LARGE SCALE GENOMIC DNA]</scope>
    <source>
        <strain evidence="1 2">BCC8398</strain>
    </source>
</reference>
<dbReference type="AlphaFoldDB" id="A0A1B9GN51"/>
<reference evidence="2" key="2">
    <citation type="submission" date="2013-12" db="EMBL/GenBank/DDBJ databases">
        <title>Evolution of pathogenesis and genome organization in the Tremellales.</title>
        <authorList>
            <person name="Cuomo C."/>
            <person name="Litvintseva A."/>
            <person name="Heitman J."/>
            <person name="Chen Y."/>
            <person name="Sun S."/>
            <person name="Springer D."/>
            <person name="Dromer F."/>
            <person name="Young S."/>
            <person name="Zeng Q."/>
            <person name="Chapman S."/>
            <person name="Gujja S."/>
            <person name="Saif S."/>
            <person name="Birren B."/>
        </authorList>
    </citation>
    <scope>NUCLEOTIDE SEQUENCE [LARGE SCALE GENOMIC DNA]</scope>
    <source>
        <strain evidence="2">BCC8398</strain>
    </source>
</reference>
<evidence type="ECO:0000313" key="2">
    <source>
        <dbReference type="Proteomes" id="UP000092666"/>
    </source>
</evidence>
<organism evidence="1 2">
    <name type="scientific">Kwoniella heveanensis BCC8398</name>
    <dbReference type="NCBI Taxonomy" id="1296120"/>
    <lineage>
        <taxon>Eukaryota</taxon>
        <taxon>Fungi</taxon>
        <taxon>Dikarya</taxon>
        <taxon>Basidiomycota</taxon>
        <taxon>Agaricomycotina</taxon>
        <taxon>Tremellomycetes</taxon>
        <taxon>Tremellales</taxon>
        <taxon>Cryptococcaceae</taxon>
        <taxon>Kwoniella</taxon>
    </lineage>
</organism>
<dbReference type="Proteomes" id="UP000092666">
    <property type="component" value="Unassembled WGS sequence"/>
</dbReference>
<gene>
    <name evidence="1" type="ORF">I316_05846</name>
</gene>
<dbReference type="EMBL" id="KI669508">
    <property type="protein sequence ID" value="OCF32421.1"/>
    <property type="molecule type" value="Genomic_DNA"/>
</dbReference>
<dbReference type="OrthoDB" id="2565121at2759"/>
<protein>
    <submittedName>
        <fullName evidence="1">Uncharacterized protein</fullName>
    </submittedName>
</protein>
<keyword evidence="2" id="KW-1185">Reference proteome</keyword>
<name>A0A1B9GN51_9TREE</name>
<evidence type="ECO:0000313" key="1">
    <source>
        <dbReference type="EMBL" id="OCF32421.1"/>
    </source>
</evidence>
<proteinExistence type="predicted"/>
<accession>A0A1B9GN51</accession>
<sequence length="423" mass="47845">MSSNLTAAERVYRTPELISQIIRNLERRHAWKVFVLEKGLFPLSVQVLWREVPYRVAQEVIDLWSPRGGQYIEAIQSLVIQDPALPKDEASQMALITSLPEDFMFLREATGKSSKQPWRDDWKLRVTPEGICQVDLWCEFKIESGTLPEALEEEVMYPGFEVNRHCTINLDVDLGRFAFAMANPANAESERTLNIWLRYLVDSERRNPQIHGLDFGSTFLSLHDIGRLVSYQHEDHLSITEVRVNNVQGFNIEAFERFCREAGERLDVLELDASMGLGIRLPLSCVDRVTEIIAEHLQNIRSLSLPISITERGKFVPVTQVKVSSSILGSSLRKLRRVTLVMHGGLSTAVDRYPLPIEDIAQNLALLGAGKECVYELKNKTSVFLGMNVSKALNVAVHEFQRLAPDGLITQHARDVPPAYGQD</sequence>